<evidence type="ECO:0000313" key="1">
    <source>
        <dbReference type="EMBL" id="KUO94683.1"/>
    </source>
</evidence>
<protein>
    <submittedName>
        <fullName evidence="1">Uncharacterized protein</fullName>
    </submittedName>
</protein>
<dbReference type="Proteomes" id="UP000053557">
    <property type="component" value="Unassembled WGS sequence"/>
</dbReference>
<reference evidence="1 2" key="1">
    <citation type="submission" date="2015-12" db="EMBL/GenBank/DDBJ databases">
        <title>Draft genome sequence of Acidibacillus ferrooxidans ITV001, isolated from a chalcopyrite acid mine drainage site in Brazil.</title>
        <authorList>
            <person name="Dall'Agnol H."/>
            <person name="Nancucheo I."/>
            <person name="Johnson B."/>
            <person name="Oliveira R."/>
            <person name="Leite L."/>
            <person name="Pylro V."/>
            <person name="Nunes G.L."/>
            <person name="Tzotzos G."/>
            <person name="Fernandes G.R."/>
            <person name="Dutra J."/>
            <person name="Orellana S.C."/>
            <person name="Oliveira G."/>
        </authorList>
    </citation>
    <scope>NUCLEOTIDE SEQUENCE [LARGE SCALE GENOMIC DNA]</scope>
    <source>
        <strain evidence="2">ITV01</strain>
    </source>
</reference>
<keyword evidence="2" id="KW-1185">Reference proteome</keyword>
<proteinExistence type="predicted"/>
<accession>A0A117SX22</accession>
<dbReference type="AlphaFoldDB" id="A0A117SX22"/>
<evidence type="ECO:0000313" key="2">
    <source>
        <dbReference type="Proteomes" id="UP000053557"/>
    </source>
</evidence>
<dbReference type="EMBL" id="LPVJ01000071">
    <property type="protein sequence ID" value="KUO94683.1"/>
    <property type="molecule type" value="Genomic_DNA"/>
</dbReference>
<comment type="caution">
    <text evidence="1">The sequence shown here is derived from an EMBL/GenBank/DDBJ whole genome shotgun (WGS) entry which is preliminary data.</text>
</comment>
<name>A0A117SX22_9BACL</name>
<gene>
    <name evidence="1" type="ORF">ATW55_02120</name>
</gene>
<sequence length="322" mass="35531">MYGIPLSEPTHPLSIPKIMLLTIQDDSKAAKIWTPINLQQSKSIIISLLTGATPSIVHMQNLPVVQFNANVAPSMLRIIGTNGQKLSIYPAYYIAKGGVRQNGNLMYTAKYIQDTIAVRQSGHVIYLKDGKMYNWLKNDRWKANFELSGTDNQQIGNSSQISGTQTATEQYDQILSAVTYSNIEMKKLNDLSQKEGVTVYIPRKMGGPSGFYKPSAPQAADHVVFLSFEDMSFYEASTWNGLIGSSYFTSSNQKPVVQQGGNYTLNHGGHGQWYTIAYSDGARCNLFVVKQGNTFIGIIPNPAKYTIPSLIQAVSQTLQPIS</sequence>
<organism evidence="1 2">
    <name type="scientific">Ferroacidibacillus organovorans</name>
    <dbReference type="NCBI Taxonomy" id="1765683"/>
    <lineage>
        <taxon>Bacteria</taxon>
        <taxon>Bacillati</taxon>
        <taxon>Bacillota</taxon>
        <taxon>Bacilli</taxon>
        <taxon>Bacillales</taxon>
        <taxon>Alicyclobacillaceae</taxon>
        <taxon>Ferroacidibacillus</taxon>
    </lineage>
</organism>